<name>A0A1M4WD03_9RHOB</name>
<gene>
    <name evidence="1" type="ORF">SAMN05444273_102578</name>
</gene>
<dbReference type="PROSITE" id="PS51257">
    <property type="entry name" value="PROKAR_LIPOPROTEIN"/>
    <property type="match status" value="1"/>
</dbReference>
<sequence>MLELRPSVNRLWPNIRTAIGFIVLAFAGCSPSAPSHLPNPVLLPAYAVGNAIHNASYNARRSKVKTYVSQNFEALHQDLRDGGGPVLEMAYQLAGVKAETRPALTRMLAEEPNLAKDPEAFTVSLMVHGV</sequence>
<organism evidence="1 2">
    <name type="scientific">Litoreibacter ascidiaceicola</name>
    <dbReference type="NCBI Taxonomy" id="1486859"/>
    <lineage>
        <taxon>Bacteria</taxon>
        <taxon>Pseudomonadati</taxon>
        <taxon>Pseudomonadota</taxon>
        <taxon>Alphaproteobacteria</taxon>
        <taxon>Rhodobacterales</taxon>
        <taxon>Roseobacteraceae</taxon>
        <taxon>Litoreibacter</taxon>
    </lineage>
</organism>
<keyword evidence="2" id="KW-1185">Reference proteome</keyword>
<dbReference type="STRING" id="1486859.SAMN05444273_102578"/>
<reference evidence="2" key="1">
    <citation type="submission" date="2016-11" db="EMBL/GenBank/DDBJ databases">
        <authorList>
            <person name="Varghese N."/>
            <person name="Submissions S."/>
        </authorList>
    </citation>
    <scope>NUCLEOTIDE SEQUENCE [LARGE SCALE GENOMIC DNA]</scope>
    <source>
        <strain evidence="2">DSM 100566</strain>
    </source>
</reference>
<dbReference type="Proteomes" id="UP000184144">
    <property type="component" value="Unassembled WGS sequence"/>
</dbReference>
<dbReference type="AlphaFoldDB" id="A0A1M4WD03"/>
<evidence type="ECO:0000313" key="2">
    <source>
        <dbReference type="Proteomes" id="UP000184144"/>
    </source>
</evidence>
<protein>
    <submittedName>
        <fullName evidence="1">Uncharacterized protein</fullName>
    </submittedName>
</protein>
<evidence type="ECO:0000313" key="1">
    <source>
        <dbReference type="EMBL" id="SHE78943.1"/>
    </source>
</evidence>
<dbReference type="EMBL" id="FQUV01000002">
    <property type="protein sequence ID" value="SHE78943.1"/>
    <property type="molecule type" value="Genomic_DNA"/>
</dbReference>
<proteinExistence type="predicted"/>
<accession>A0A1M4WD03</accession>
<dbReference type="OrthoDB" id="7874985at2"/>
<dbReference type="RefSeq" id="WP_073141627.1">
    <property type="nucleotide sequence ID" value="NZ_FQUV01000002.1"/>
</dbReference>